<gene>
    <name evidence="2" type="ORF">N658DRAFT_502047</name>
</gene>
<comment type="caution">
    <text evidence="2">The sequence shown here is derived from an EMBL/GenBank/DDBJ whole genome shotgun (WGS) entry which is preliminary data.</text>
</comment>
<feature type="region of interest" description="Disordered" evidence="1">
    <location>
        <begin position="1"/>
        <end position="66"/>
    </location>
</feature>
<feature type="compositionally biased region" description="Low complexity" evidence="1">
    <location>
        <begin position="27"/>
        <end position="39"/>
    </location>
</feature>
<protein>
    <submittedName>
        <fullName evidence="2">Uncharacterized protein</fullName>
    </submittedName>
</protein>
<evidence type="ECO:0000256" key="1">
    <source>
        <dbReference type="SAM" id="MobiDB-lite"/>
    </source>
</evidence>
<dbReference type="Proteomes" id="UP001305647">
    <property type="component" value="Unassembled WGS sequence"/>
</dbReference>
<dbReference type="AlphaFoldDB" id="A0AAN6SWX0"/>
<keyword evidence="3" id="KW-1185">Reference proteome</keyword>
<accession>A0AAN6SWX0</accession>
<reference evidence="2" key="2">
    <citation type="submission" date="2023-05" db="EMBL/GenBank/DDBJ databases">
        <authorList>
            <consortium name="Lawrence Berkeley National Laboratory"/>
            <person name="Steindorff A."/>
            <person name="Hensen N."/>
            <person name="Bonometti L."/>
            <person name="Westerberg I."/>
            <person name="Brannstrom I.O."/>
            <person name="Guillou S."/>
            <person name="Cros-Aarteil S."/>
            <person name="Calhoun S."/>
            <person name="Haridas S."/>
            <person name="Kuo A."/>
            <person name="Mondo S."/>
            <person name="Pangilinan J."/>
            <person name="Riley R."/>
            <person name="Labutti K."/>
            <person name="Andreopoulos B."/>
            <person name="Lipzen A."/>
            <person name="Chen C."/>
            <person name="Yanf M."/>
            <person name="Daum C."/>
            <person name="Ng V."/>
            <person name="Clum A."/>
            <person name="Ohm R."/>
            <person name="Martin F."/>
            <person name="Silar P."/>
            <person name="Natvig D."/>
            <person name="Lalanne C."/>
            <person name="Gautier V."/>
            <person name="Ament-Velasquez S.L."/>
            <person name="Kruys A."/>
            <person name="Hutchinson M.I."/>
            <person name="Powell A.J."/>
            <person name="Barry K."/>
            <person name="Miller A.N."/>
            <person name="Grigoriev I.V."/>
            <person name="Debuchy R."/>
            <person name="Gladieux P."/>
            <person name="Thoren M.H."/>
            <person name="Johannesson H."/>
        </authorList>
    </citation>
    <scope>NUCLEOTIDE SEQUENCE</scope>
    <source>
        <strain evidence="2">CBS 757.83</strain>
    </source>
</reference>
<proteinExistence type="predicted"/>
<reference evidence="2" key="1">
    <citation type="journal article" date="2023" name="Mol. Phylogenet. Evol.">
        <title>Genome-scale phylogeny and comparative genomics of the fungal order Sordariales.</title>
        <authorList>
            <person name="Hensen N."/>
            <person name="Bonometti L."/>
            <person name="Westerberg I."/>
            <person name="Brannstrom I.O."/>
            <person name="Guillou S."/>
            <person name="Cros-Aarteil S."/>
            <person name="Calhoun S."/>
            <person name="Haridas S."/>
            <person name="Kuo A."/>
            <person name="Mondo S."/>
            <person name="Pangilinan J."/>
            <person name="Riley R."/>
            <person name="LaButti K."/>
            <person name="Andreopoulos B."/>
            <person name="Lipzen A."/>
            <person name="Chen C."/>
            <person name="Yan M."/>
            <person name="Daum C."/>
            <person name="Ng V."/>
            <person name="Clum A."/>
            <person name="Steindorff A."/>
            <person name="Ohm R.A."/>
            <person name="Martin F."/>
            <person name="Silar P."/>
            <person name="Natvig D.O."/>
            <person name="Lalanne C."/>
            <person name="Gautier V."/>
            <person name="Ament-Velasquez S.L."/>
            <person name="Kruys A."/>
            <person name="Hutchinson M.I."/>
            <person name="Powell A.J."/>
            <person name="Barry K."/>
            <person name="Miller A.N."/>
            <person name="Grigoriev I.V."/>
            <person name="Debuchy R."/>
            <person name="Gladieux P."/>
            <person name="Hiltunen Thoren M."/>
            <person name="Johannesson H."/>
        </authorList>
    </citation>
    <scope>NUCLEOTIDE SEQUENCE</scope>
    <source>
        <strain evidence="2">CBS 757.83</strain>
    </source>
</reference>
<organism evidence="2 3">
    <name type="scientific">Parathielavia hyrcaniae</name>
    <dbReference type="NCBI Taxonomy" id="113614"/>
    <lineage>
        <taxon>Eukaryota</taxon>
        <taxon>Fungi</taxon>
        <taxon>Dikarya</taxon>
        <taxon>Ascomycota</taxon>
        <taxon>Pezizomycotina</taxon>
        <taxon>Sordariomycetes</taxon>
        <taxon>Sordariomycetidae</taxon>
        <taxon>Sordariales</taxon>
        <taxon>Chaetomiaceae</taxon>
        <taxon>Parathielavia</taxon>
    </lineage>
</organism>
<evidence type="ECO:0000313" key="3">
    <source>
        <dbReference type="Proteomes" id="UP001305647"/>
    </source>
</evidence>
<dbReference type="EMBL" id="MU863746">
    <property type="protein sequence ID" value="KAK4096026.1"/>
    <property type="molecule type" value="Genomic_DNA"/>
</dbReference>
<sequence>MAFPDARGILDGPDALRPSSPTVPHCSSSTSGSRPTTSTDSDDQGDLSRAQSSRQEQLPIAGAGEP</sequence>
<name>A0AAN6SWX0_9PEZI</name>
<evidence type="ECO:0000313" key="2">
    <source>
        <dbReference type="EMBL" id="KAK4096026.1"/>
    </source>
</evidence>